<sequence>MSNNDTTKKQMESSKRPIEDEKPTKADEAEDQVVMPNKDTEKLKEKNNQPHSSKEVIQGKQEVGKSITPPLPYPQRFSKETKDQHFHKFLETFKKLEINIPLAEALEQMPLYATFLKELINKKRSWLEKETVLLTEECSAVIQRGIPPKLKDPGSFVVSCTIGRMVLNKALCDLGASINLMPLSMIRKLAIEELKPTRMSLVMADRSIKTPNGIVENLLVKVGEFIFPADFVILDTEEEGNNSIILGRPFLATVRAIIDVEKGEMIFRVHNEQMVINVFKSMQHISEQEDYVRVDMIESLVEEMLEDNPQEQEENQETIEEQVAEMSIKQEEKQDKKGEVRKQELKPLPTHLKYAFLGASESFPAIFNSSLTKKEEGELLDVLKAHKDALGWTIDDLKGISPAVCMHKILLEDNSKPVVQPQRRLNPTMKEVVQKEVMKLWNAGIIFPISDSSWVSPVQVVPKKGGMTVITNEKNELIPTRIVTGWRMCIDYRRLNDATRKDHFPLPFIDQMLERLAGHAYYCFLDGYSGYNQIVVDPKDQEKTSKGTENRVADHLSRLPQETIQKASQPVNESFPNEHLLQIQQTPWFADIANYKVGRKIPQEFSKQQVKKLINEARKFLWDEPFLFKRCSDGVIRRCVPESEIRDILWHCHGSAYGGHFGPERTAAKILQSGFYWPTIFKDAREYVHQ</sequence>
<dbReference type="PANTHER" id="PTHR33067">
    <property type="entry name" value="RNA-DIRECTED DNA POLYMERASE-RELATED"/>
    <property type="match status" value="1"/>
</dbReference>
<dbReference type="Proteomes" id="UP000515211">
    <property type="component" value="Unplaced"/>
</dbReference>
<feature type="compositionally biased region" description="Basic and acidic residues" evidence="1">
    <location>
        <begin position="1"/>
        <end position="27"/>
    </location>
</feature>
<dbReference type="CDD" id="cd01647">
    <property type="entry name" value="RT_LTR"/>
    <property type="match status" value="1"/>
</dbReference>
<dbReference type="Pfam" id="PF17921">
    <property type="entry name" value="Integrase_H2C2"/>
    <property type="match status" value="1"/>
</dbReference>
<dbReference type="AlphaFoldDB" id="A0A6P4BWJ4"/>
<dbReference type="PANTHER" id="PTHR33067:SF39">
    <property type="entry name" value="TRANSCRIPTION FACTOR INTERACTOR AND REGULATOR CCHC(ZN) FAMILY"/>
    <property type="match status" value="1"/>
</dbReference>
<dbReference type="SUPFAM" id="SSF56672">
    <property type="entry name" value="DNA/RNA polymerases"/>
    <property type="match status" value="1"/>
</dbReference>
<dbReference type="InterPro" id="IPR021109">
    <property type="entry name" value="Peptidase_aspartic_dom_sf"/>
</dbReference>
<feature type="non-terminal residue" evidence="4">
    <location>
        <position position="690"/>
    </location>
</feature>
<evidence type="ECO:0000259" key="2">
    <source>
        <dbReference type="Pfam" id="PF17921"/>
    </source>
</evidence>
<dbReference type="InterPro" id="IPR043502">
    <property type="entry name" value="DNA/RNA_pol_sf"/>
</dbReference>
<reference evidence="4" key="1">
    <citation type="submission" date="2025-08" db="UniProtKB">
        <authorList>
            <consortium name="RefSeq"/>
        </authorList>
    </citation>
    <scope>IDENTIFICATION</scope>
    <source>
        <tissue evidence="4">Whole plant</tissue>
    </source>
</reference>
<feature type="domain" description="Integrase zinc-binding" evidence="2">
    <location>
        <begin position="640"/>
        <end position="689"/>
    </location>
</feature>
<evidence type="ECO:0000256" key="1">
    <source>
        <dbReference type="SAM" id="MobiDB-lite"/>
    </source>
</evidence>
<dbReference type="CDD" id="cd00303">
    <property type="entry name" value="retropepsin_like"/>
    <property type="match status" value="1"/>
</dbReference>
<dbReference type="OrthoDB" id="1424255at2759"/>
<proteinExistence type="predicted"/>
<name>A0A6P4BWJ4_ARADU</name>
<protein>
    <submittedName>
        <fullName evidence="4">Uncharacterized protein LOC107472388</fullName>
    </submittedName>
</protein>
<keyword evidence="3" id="KW-1185">Reference proteome</keyword>
<dbReference type="Gene3D" id="1.10.340.70">
    <property type="match status" value="1"/>
</dbReference>
<dbReference type="KEGG" id="adu:107472388"/>
<organism evidence="3 4">
    <name type="scientific">Arachis duranensis</name>
    <name type="common">Wild peanut</name>
    <dbReference type="NCBI Taxonomy" id="130453"/>
    <lineage>
        <taxon>Eukaryota</taxon>
        <taxon>Viridiplantae</taxon>
        <taxon>Streptophyta</taxon>
        <taxon>Embryophyta</taxon>
        <taxon>Tracheophyta</taxon>
        <taxon>Spermatophyta</taxon>
        <taxon>Magnoliopsida</taxon>
        <taxon>eudicotyledons</taxon>
        <taxon>Gunneridae</taxon>
        <taxon>Pentapetalae</taxon>
        <taxon>rosids</taxon>
        <taxon>fabids</taxon>
        <taxon>Fabales</taxon>
        <taxon>Fabaceae</taxon>
        <taxon>Papilionoideae</taxon>
        <taxon>50 kb inversion clade</taxon>
        <taxon>dalbergioids sensu lato</taxon>
        <taxon>Dalbergieae</taxon>
        <taxon>Pterocarpus clade</taxon>
        <taxon>Arachis</taxon>
    </lineage>
</organism>
<gene>
    <name evidence="4" type="primary">LOC107472388</name>
</gene>
<evidence type="ECO:0000313" key="4">
    <source>
        <dbReference type="RefSeq" id="XP_015947399.1"/>
    </source>
</evidence>
<feature type="region of interest" description="Disordered" evidence="1">
    <location>
        <begin position="1"/>
        <end position="72"/>
    </location>
</feature>
<dbReference type="Gene3D" id="2.40.70.10">
    <property type="entry name" value="Acid Proteases"/>
    <property type="match status" value="1"/>
</dbReference>
<dbReference type="GeneID" id="107472388"/>
<accession>A0A6P4BWJ4</accession>
<dbReference type="RefSeq" id="XP_015947399.1">
    <property type="nucleotide sequence ID" value="XM_016091913.1"/>
</dbReference>
<dbReference type="InterPro" id="IPR041588">
    <property type="entry name" value="Integrase_H2C2"/>
</dbReference>
<feature type="compositionally biased region" description="Basic and acidic residues" evidence="1">
    <location>
        <begin position="38"/>
        <end position="54"/>
    </location>
</feature>
<dbReference type="Gene3D" id="3.10.10.10">
    <property type="entry name" value="HIV Type 1 Reverse Transcriptase, subunit A, domain 1"/>
    <property type="match status" value="1"/>
</dbReference>
<evidence type="ECO:0000313" key="3">
    <source>
        <dbReference type="Proteomes" id="UP000515211"/>
    </source>
</evidence>